<proteinExistence type="predicted"/>
<evidence type="ECO:0000313" key="2">
    <source>
        <dbReference type="Proteomes" id="UP000824881"/>
    </source>
</evidence>
<sequence length="1097" mass="121164">MYSDSDTGSDSGASDVANTQETYSSLPCFSSTPAEKPWVGRDVEKAVEELGALDIGESDSETELHELISSASTAICSFLDSVNSGEQDGFGLKDILALAVMLFDPSFLETLFQHRRHFHRIATLSTPQKSSIVVCWADSVLVKLSEFAVSVASGLSNSSNQISMPKGLSIQWQDDSLRGAAQIPYKWTFLPGVLSLEQASPAAKRIVSRLLFGVFVIRPQLHECNPWDSRTTTPLQMMEIISGFLRQIDMNRPLVGWFELQERITQCILVVLFTLADLDNRRQISQSGAPVSPWKPRTLGIMLEMIECNILQPKTGRAVGPADELDVAQTILLRWGSTIPWSWMVWRDLRIAGAECIVQLTLEWLCRLEQPLFHGVPSLSHWTSDVTPHIEASPPVAKAIMMHVLTVHMANLSPSTSAHSSHTEVSLGIFKCCWILLHLTKQGLLNLDNSDARLPSDLCTIFLELFVSSGNDAPPNIATKALILEALALADADTWAICMEIIKGKKELNFIARLDDQLSVTRRAIKGAQEESLNDVEMNEVKMLLTFLGIMWHNKCNGYVHRQTVSPFLSTLLSARSSRESVLPELHDSLLTTLSIMESRRAETAFPDVDPYWEDDTVWNLALEAGSCNITVTLAFSQYILSTKRLCDPLTNAEAWSHLRDSMLLILSQQFLQEEEALALIAAPVICQALCLILLNNDQAAKLHSPWTTNLLKELKSLLARSIDDNVNYTSLLRDRMSIVGQRLLDAASPLHLMVSKRGSSQRRRSQTTTAITSHAPRRTIDDAYRAATKRAHRPRASSPSSFSDDSSSSNWDLDIWRQAKRRRRDSLPSARNGSHMDIDQFTTMPSTSSGATARRTTLPSTSIAFQLFPMAGRRSTKTRRSSCQSDSGDIALNDRDADIRGLRTNAFWELHRSVAESGEGFVRRMQDLENSLSRPDMRESTLIGKRRSSIIPSPPCSVRMDQMSDCSDDGEDDVQILDGEMGVNQWSQLSSSFRDSSQVPLACRTDDEEATSSSISVHSSPSTTSIPFPSSDSSGSLPYSADPSALEYPSSRSDKALAALTLALANGAAGLTDFAALQALHVPLAMDECQVGDMWD</sequence>
<dbReference type="Proteomes" id="UP000824881">
    <property type="component" value="Unassembled WGS sequence"/>
</dbReference>
<name>A0ACB7IY34_PLECO</name>
<comment type="caution">
    <text evidence="1">The sequence shown here is derived from an EMBL/GenBank/DDBJ whole genome shotgun (WGS) entry which is preliminary data.</text>
</comment>
<keyword evidence="2" id="KW-1185">Reference proteome</keyword>
<gene>
    <name evidence="1" type="ORF">CCMSSC00406_0000371</name>
</gene>
<evidence type="ECO:0000313" key="1">
    <source>
        <dbReference type="EMBL" id="KAG9222940.1"/>
    </source>
</evidence>
<dbReference type="EMBL" id="WQMT02000005">
    <property type="protein sequence ID" value="KAG9222940.1"/>
    <property type="molecule type" value="Genomic_DNA"/>
</dbReference>
<accession>A0ACB7IY34</accession>
<protein>
    <submittedName>
        <fullName evidence="1">Uncharacterized protein</fullName>
    </submittedName>
</protein>
<reference evidence="1 2" key="1">
    <citation type="journal article" date="2021" name="Appl. Environ. Microbiol.">
        <title>Genetic linkage and physical mapping for an oyster mushroom Pleurotus cornucopiae and QTL analysis for the trait cap color.</title>
        <authorList>
            <person name="Zhang Y."/>
            <person name="Gao W."/>
            <person name="Sonnenberg A."/>
            <person name="Chen Q."/>
            <person name="Zhang J."/>
            <person name="Huang C."/>
        </authorList>
    </citation>
    <scope>NUCLEOTIDE SEQUENCE [LARGE SCALE GENOMIC DNA]</scope>
    <source>
        <strain evidence="1">CCMSSC00406</strain>
    </source>
</reference>
<organism evidence="1 2">
    <name type="scientific">Pleurotus cornucopiae</name>
    <name type="common">Cornucopia mushroom</name>
    <dbReference type="NCBI Taxonomy" id="5321"/>
    <lineage>
        <taxon>Eukaryota</taxon>
        <taxon>Fungi</taxon>
        <taxon>Dikarya</taxon>
        <taxon>Basidiomycota</taxon>
        <taxon>Agaricomycotina</taxon>
        <taxon>Agaricomycetes</taxon>
        <taxon>Agaricomycetidae</taxon>
        <taxon>Agaricales</taxon>
        <taxon>Pleurotineae</taxon>
        <taxon>Pleurotaceae</taxon>
        <taxon>Pleurotus</taxon>
    </lineage>
</organism>